<name>A0A1E8CJZ9_9GAMM</name>
<organism evidence="3 4">
    <name type="scientific">Pseudohongiella acticola</name>
    <dbReference type="NCBI Taxonomy" id="1524254"/>
    <lineage>
        <taxon>Bacteria</taxon>
        <taxon>Pseudomonadati</taxon>
        <taxon>Pseudomonadota</taxon>
        <taxon>Gammaproteobacteria</taxon>
        <taxon>Pseudomonadales</taxon>
        <taxon>Pseudohongiellaceae</taxon>
        <taxon>Pseudohongiella</taxon>
    </lineage>
</organism>
<feature type="domain" description="Lnb N-terminal periplasmic" evidence="2">
    <location>
        <begin position="52"/>
        <end position="191"/>
    </location>
</feature>
<comment type="caution">
    <text evidence="3">The sequence shown here is derived from an EMBL/GenBank/DDBJ whole genome shotgun (WGS) entry which is preliminary data.</text>
</comment>
<evidence type="ECO:0000313" key="3">
    <source>
        <dbReference type="EMBL" id="OFE12625.1"/>
    </source>
</evidence>
<dbReference type="Proteomes" id="UP000175669">
    <property type="component" value="Unassembled WGS sequence"/>
</dbReference>
<evidence type="ECO:0000256" key="1">
    <source>
        <dbReference type="SAM" id="Phobius"/>
    </source>
</evidence>
<feature type="transmembrane region" description="Helical" evidence="1">
    <location>
        <begin position="275"/>
        <end position="296"/>
    </location>
</feature>
<dbReference type="InterPro" id="IPR025178">
    <property type="entry name" value="Lnb_N"/>
</dbReference>
<evidence type="ECO:0000259" key="2">
    <source>
        <dbReference type="Pfam" id="PF13387"/>
    </source>
</evidence>
<feature type="transmembrane region" description="Helical" evidence="1">
    <location>
        <begin position="317"/>
        <end position="342"/>
    </location>
</feature>
<reference evidence="4" key="1">
    <citation type="submission" date="2016-07" db="EMBL/GenBank/DDBJ databases">
        <authorList>
            <person name="Florea S."/>
            <person name="Webb J.S."/>
            <person name="Jaromczyk J."/>
            <person name="Schardl C.L."/>
        </authorList>
    </citation>
    <scope>NUCLEOTIDE SEQUENCE [LARGE SCALE GENOMIC DNA]</scope>
    <source>
        <strain evidence="4">KCTC 42131</strain>
    </source>
</reference>
<gene>
    <name evidence="3" type="ORF">PHACT_05290</name>
</gene>
<accession>A0A1E8CJZ9</accession>
<dbReference type="Pfam" id="PF13387">
    <property type="entry name" value="Lnb_N"/>
    <property type="match status" value="1"/>
</dbReference>
<dbReference type="EMBL" id="MASR01000001">
    <property type="protein sequence ID" value="OFE12625.1"/>
    <property type="molecule type" value="Genomic_DNA"/>
</dbReference>
<proteinExistence type="predicted"/>
<feature type="transmembrane region" description="Helical" evidence="1">
    <location>
        <begin position="385"/>
        <end position="408"/>
    </location>
</feature>
<sequence length="447" mass="50460">MADAGMRGGLLSLMFVIIAFWALLTATDLRAQTQVNSSPPPIDGPAILVPTDFDQVRFYLITVDVGDSVWDNFGHTALRLVDDSTNTDLVFNWGLFDASIGNVRFAANFARGIMDYQLGVTPPGWELGRYQQEARTVWQDQLVLSNTQKQRLYERLAWNIRDENLVYEYDYFFDNCTTRVRDYLDEALGGLLSEQNRALTRSTFRDEVQAHYASRPLISFSLDVLMNERIDRRMTQWEQMFLPLELREQLDRAGLLTDQQVLMEFPSPEAGVDPYQMAGLLVIPGLLLLLCLRSASIASFSSQPGLSLRMPALSYRLLGLLGLVIALFSGVYGLIMSLGWLFSSHQDIHGNLNLLLFWPTDLFGVVVALRWLLTGRAWPVGSGRHQWVMTYFIIHIMAALVYLVIAIFGLSDQRVSDLLLFVLPVLAVFTVLVMTAGLSRVRSIRFG</sequence>
<dbReference type="AlphaFoldDB" id="A0A1E8CJZ9"/>
<keyword evidence="1" id="KW-1133">Transmembrane helix</keyword>
<protein>
    <recommendedName>
        <fullName evidence="2">Lnb N-terminal periplasmic domain-containing protein</fullName>
    </recommendedName>
</protein>
<keyword evidence="4" id="KW-1185">Reference proteome</keyword>
<evidence type="ECO:0000313" key="4">
    <source>
        <dbReference type="Proteomes" id="UP000175669"/>
    </source>
</evidence>
<dbReference type="STRING" id="1524254.PHACT_05290"/>
<feature type="transmembrane region" description="Helical" evidence="1">
    <location>
        <begin position="420"/>
        <end position="438"/>
    </location>
</feature>
<keyword evidence="1" id="KW-0472">Membrane</keyword>
<feature type="transmembrane region" description="Helical" evidence="1">
    <location>
        <begin position="354"/>
        <end position="373"/>
    </location>
</feature>
<keyword evidence="1" id="KW-0812">Transmembrane</keyword>